<dbReference type="InterPro" id="IPR017441">
    <property type="entry name" value="Protein_kinase_ATP_BS"/>
</dbReference>
<dbReference type="SUPFAM" id="SSF56112">
    <property type="entry name" value="Protein kinase-like (PK-like)"/>
    <property type="match status" value="1"/>
</dbReference>
<evidence type="ECO:0000256" key="7">
    <source>
        <dbReference type="ARBA" id="ARBA00022737"/>
    </source>
</evidence>
<keyword evidence="6 20" id="KW-0732">Signal</keyword>
<evidence type="ECO:0000256" key="17">
    <source>
        <dbReference type="PROSITE-ProRule" id="PRU00076"/>
    </source>
</evidence>
<dbReference type="Pfam" id="PF07645">
    <property type="entry name" value="EGF_CA"/>
    <property type="match status" value="1"/>
</dbReference>
<dbReference type="PANTHER" id="PTHR27005:SF468">
    <property type="entry name" value="OS01G0310500 PROTEIN"/>
    <property type="match status" value="1"/>
</dbReference>
<dbReference type="Gene3D" id="2.10.25.10">
    <property type="entry name" value="Laminin"/>
    <property type="match status" value="1"/>
</dbReference>
<name>A0AAN7J1V5_QUERU</name>
<protein>
    <submittedName>
        <fullName evidence="23">Uncharacterized protein</fullName>
    </submittedName>
</protein>
<dbReference type="CDD" id="cd14066">
    <property type="entry name" value="STKc_IRAK"/>
    <property type="match status" value="1"/>
</dbReference>
<dbReference type="Pfam" id="PF13947">
    <property type="entry name" value="GUB_WAK_bind"/>
    <property type="match status" value="1"/>
</dbReference>
<evidence type="ECO:0000256" key="13">
    <source>
        <dbReference type="ARBA" id="ARBA00023157"/>
    </source>
</evidence>
<dbReference type="FunFam" id="3.30.200.20:FF:000043">
    <property type="entry name" value="Wall-associated receptor kinase 2"/>
    <property type="match status" value="1"/>
</dbReference>
<keyword evidence="8 18" id="KW-0547">Nucleotide-binding</keyword>
<dbReference type="InterPro" id="IPR001881">
    <property type="entry name" value="EGF-like_Ca-bd_dom"/>
</dbReference>
<evidence type="ECO:0000256" key="2">
    <source>
        <dbReference type="ARBA" id="ARBA00022527"/>
    </source>
</evidence>
<dbReference type="FunFam" id="1.10.510.10:FF:000084">
    <property type="entry name" value="Wall-associated receptor kinase 2"/>
    <property type="match status" value="1"/>
</dbReference>
<dbReference type="GO" id="GO:0005524">
    <property type="term" value="F:ATP binding"/>
    <property type="evidence" value="ECO:0007669"/>
    <property type="project" value="UniProtKB-UniRule"/>
</dbReference>
<dbReference type="GO" id="GO:0030247">
    <property type="term" value="F:polysaccharide binding"/>
    <property type="evidence" value="ECO:0007669"/>
    <property type="project" value="InterPro"/>
</dbReference>
<dbReference type="GO" id="GO:0004674">
    <property type="term" value="F:protein serine/threonine kinase activity"/>
    <property type="evidence" value="ECO:0007669"/>
    <property type="project" value="UniProtKB-KW"/>
</dbReference>
<reference evidence="23 24" key="1">
    <citation type="journal article" date="2023" name="G3 (Bethesda)">
        <title>A haplotype-resolved chromosome-scale genome for Quercus rubra L. provides insights into the genetics of adaptive traits for red oak species.</title>
        <authorList>
            <person name="Kapoor B."/>
            <person name="Jenkins J."/>
            <person name="Schmutz J."/>
            <person name="Zhebentyayeva T."/>
            <person name="Kuelheim C."/>
            <person name="Coggeshall M."/>
            <person name="Heim C."/>
            <person name="Lasky J.R."/>
            <person name="Leites L."/>
            <person name="Islam-Faridi N."/>
            <person name="Romero-Severson J."/>
            <person name="DeLeo V.L."/>
            <person name="Lucas S.M."/>
            <person name="Lazic D."/>
            <person name="Gailing O."/>
            <person name="Carlson J."/>
            <person name="Staton M."/>
        </authorList>
    </citation>
    <scope>NUCLEOTIDE SEQUENCE [LARGE SCALE GENOMIC DNA]</scope>
    <source>
        <strain evidence="23">Pseudo-F2</strain>
    </source>
</reference>
<dbReference type="Pfam" id="PF00069">
    <property type="entry name" value="Pkinase"/>
    <property type="match status" value="1"/>
</dbReference>
<dbReference type="GO" id="GO:0007166">
    <property type="term" value="P:cell surface receptor signaling pathway"/>
    <property type="evidence" value="ECO:0007669"/>
    <property type="project" value="InterPro"/>
</dbReference>
<keyword evidence="11 19" id="KW-1133">Transmembrane helix</keyword>
<dbReference type="SMART" id="SM00220">
    <property type="entry name" value="S_TKc"/>
    <property type="match status" value="1"/>
</dbReference>
<dbReference type="PROSITE" id="PS00010">
    <property type="entry name" value="ASX_HYDROXYL"/>
    <property type="match status" value="1"/>
</dbReference>
<evidence type="ECO:0000256" key="18">
    <source>
        <dbReference type="PROSITE-ProRule" id="PRU10141"/>
    </source>
</evidence>
<dbReference type="PANTHER" id="PTHR27005">
    <property type="entry name" value="WALL-ASSOCIATED RECEPTOR KINASE-LIKE 21"/>
    <property type="match status" value="1"/>
</dbReference>
<dbReference type="InterPro" id="IPR000719">
    <property type="entry name" value="Prot_kinase_dom"/>
</dbReference>
<keyword evidence="3 17" id="KW-0245">EGF-like domain</keyword>
<dbReference type="Proteomes" id="UP001324115">
    <property type="component" value="Unassembled WGS sequence"/>
</dbReference>
<dbReference type="GO" id="GO:0005886">
    <property type="term" value="C:plasma membrane"/>
    <property type="evidence" value="ECO:0007669"/>
    <property type="project" value="TreeGrafter"/>
</dbReference>
<dbReference type="GO" id="GO:0005509">
    <property type="term" value="F:calcium ion binding"/>
    <property type="evidence" value="ECO:0007669"/>
    <property type="project" value="InterPro"/>
</dbReference>
<evidence type="ECO:0000256" key="11">
    <source>
        <dbReference type="ARBA" id="ARBA00022989"/>
    </source>
</evidence>
<dbReference type="PROSITE" id="PS01187">
    <property type="entry name" value="EGF_CA"/>
    <property type="match status" value="1"/>
</dbReference>
<dbReference type="CDD" id="cd00054">
    <property type="entry name" value="EGF_CA"/>
    <property type="match status" value="1"/>
</dbReference>
<proteinExistence type="predicted"/>
<comment type="caution">
    <text evidence="17">Lacks conserved residue(s) required for the propagation of feature annotation.</text>
</comment>
<dbReference type="InterPro" id="IPR000742">
    <property type="entry name" value="EGF"/>
</dbReference>
<keyword evidence="24" id="KW-1185">Reference proteome</keyword>
<keyword evidence="10 18" id="KW-0067">ATP-binding</keyword>
<dbReference type="PROSITE" id="PS50011">
    <property type="entry name" value="PROTEIN_KINASE_DOM"/>
    <property type="match status" value="1"/>
</dbReference>
<dbReference type="AlphaFoldDB" id="A0AAN7J1V5"/>
<dbReference type="InterPro" id="IPR045274">
    <property type="entry name" value="WAK-like"/>
</dbReference>
<dbReference type="Gene3D" id="3.30.200.20">
    <property type="entry name" value="Phosphorylase Kinase, domain 1"/>
    <property type="match status" value="1"/>
</dbReference>
<dbReference type="Gene3D" id="1.10.510.10">
    <property type="entry name" value="Transferase(Phosphotransferase) domain 1"/>
    <property type="match status" value="1"/>
</dbReference>
<evidence type="ECO:0000256" key="6">
    <source>
        <dbReference type="ARBA" id="ARBA00022729"/>
    </source>
</evidence>
<dbReference type="SUPFAM" id="SSF57184">
    <property type="entry name" value="Growth factor receptor domain"/>
    <property type="match status" value="1"/>
</dbReference>
<feature type="binding site" evidence="18">
    <location>
        <position position="446"/>
    </location>
    <ligand>
        <name>ATP</name>
        <dbReference type="ChEBI" id="CHEBI:30616"/>
    </ligand>
</feature>
<dbReference type="InterPro" id="IPR011009">
    <property type="entry name" value="Kinase-like_dom_sf"/>
</dbReference>
<keyword evidence="5 19" id="KW-0812">Transmembrane</keyword>
<evidence type="ECO:0000259" key="22">
    <source>
        <dbReference type="PROSITE" id="PS50026"/>
    </source>
</evidence>
<feature type="transmembrane region" description="Helical" evidence="19">
    <location>
        <begin position="345"/>
        <end position="367"/>
    </location>
</feature>
<comment type="subcellular location">
    <subcellularLocation>
        <location evidence="1">Membrane</location>
        <topology evidence="1">Single-pass type I membrane protein</topology>
    </subcellularLocation>
</comment>
<dbReference type="EMBL" id="JAXUIC010000004">
    <property type="protein sequence ID" value="KAK4594715.1"/>
    <property type="molecule type" value="Genomic_DNA"/>
</dbReference>
<dbReference type="PROSITE" id="PS50026">
    <property type="entry name" value="EGF_3"/>
    <property type="match status" value="1"/>
</dbReference>
<comment type="catalytic activity">
    <reaction evidence="16">
        <text>L-threonyl-[protein] + ATP = O-phospho-L-threonyl-[protein] + ADP + H(+)</text>
        <dbReference type="Rhea" id="RHEA:46608"/>
        <dbReference type="Rhea" id="RHEA-COMP:11060"/>
        <dbReference type="Rhea" id="RHEA-COMP:11605"/>
        <dbReference type="ChEBI" id="CHEBI:15378"/>
        <dbReference type="ChEBI" id="CHEBI:30013"/>
        <dbReference type="ChEBI" id="CHEBI:30616"/>
        <dbReference type="ChEBI" id="CHEBI:61977"/>
        <dbReference type="ChEBI" id="CHEBI:456216"/>
    </reaction>
</comment>
<feature type="signal peptide" evidence="20">
    <location>
        <begin position="1"/>
        <end position="24"/>
    </location>
</feature>
<keyword evidence="9" id="KW-0418">Kinase</keyword>
<evidence type="ECO:0000256" key="8">
    <source>
        <dbReference type="ARBA" id="ARBA00022741"/>
    </source>
</evidence>
<dbReference type="InterPro" id="IPR000152">
    <property type="entry name" value="EGF-type_Asp/Asn_hydroxyl_site"/>
</dbReference>
<feature type="domain" description="EGF-like" evidence="22">
    <location>
        <begin position="291"/>
        <end position="329"/>
    </location>
</feature>
<evidence type="ECO:0000256" key="15">
    <source>
        <dbReference type="ARBA" id="ARBA00047558"/>
    </source>
</evidence>
<evidence type="ECO:0000256" key="20">
    <source>
        <dbReference type="SAM" id="SignalP"/>
    </source>
</evidence>
<evidence type="ECO:0000313" key="24">
    <source>
        <dbReference type="Proteomes" id="UP001324115"/>
    </source>
</evidence>
<evidence type="ECO:0000256" key="10">
    <source>
        <dbReference type="ARBA" id="ARBA00022840"/>
    </source>
</evidence>
<evidence type="ECO:0000259" key="21">
    <source>
        <dbReference type="PROSITE" id="PS50011"/>
    </source>
</evidence>
<organism evidence="23 24">
    <name type="scientific">Quercus rubra</name>
    <name type="common">Northern red oak</name>
    <name type="synonym">Quercus borealis</name>
    <dbReference type="NCBI Taxonomy" id="3512"/>
    <lineage>
        <taxon>Eukaryota</taxon>
        <taxon>Viridiplantae</taxon>
        <taxon>Streptophyta</taxon>
        <taxon>Embryophyta</taxon>
        <taxon>Tracheophyta</taxon>
        <taxon>Spermatophyta</taxon>
        <taxon>Magnoliopsida</taxon>
        <taxon>eudicotyledons</taxon>
        <taxon>Gunneridae</taxon>
        <taxon>Pentapetalae</taxon>
        <taxon>rosids</taxon>
        <taxon>fabids</taxon>
        <taxon>Fagales</taxon>
        <taxon>Fagaceae</taxon>
        <taxon>Quercus</taxon>
    </lineage>
</organism>
<evidence type="ECO:0000256" key="5">
    <source>
        <dbReference type="ARBA" id="ARBA00022692"/>
    </source>
</evidence>
<keyword evidence="2" id="KW-0723">Serine/threonine-protein kinase</keyword>
<evidence type="ECO:0000256" key="14">
    <source>
        <dbReference type="ARBA" id="ARBA00023180"/>
    </source>
</evidence>
<evidence type="ECO:0000256" key="3">
    <source>
        <dbReference type="ARBA" id="ARBA00022536"/>
    </source>
</evidence>
<keyword evidence="14" id="KW-0325">Glycoprotein</keyword>
<dbReference type="PROSITE" id="PS00107">
    <property type="entry name" value="PROTEIN_KINASE_ATP"/>
    <property type="match status" value="1"/>
</dbReference>
<evidence type="ECO:0000256" key="19">
    <source>
        <dbReference type="SAM" id="Phobius"/>
    </source>
</evidence>
<feature type="chain" id="PRO_5042948609" evidence="20">
    <location>
        <begin position="25"/>
        <end position="746"/>
    </location>
</feature>
<keyword evidence="7" id="KW-0677">Repeat</keyword>
<keyword evidence="13" id="KW-1015">Disulfide bond</keyword>
<sequence>MGFIGNLIQFTWVTVVLFELTAAAVEFPIALPNCTDSCGGVEIPYPFGLREGCYLNHYFSVSCTTNSLGKTQLVIPDDVIITNISLQGQIDISMYIAHDCYDEQGVPDDNNSNNASLNLSRIFTVSNTQNKFVVVGCDTYAYLNGYQPDNEFYSTGCSSQCESTRYIVDGSCSGVACCALDLPIGLRDITITSNSFYNHTKVWSFNPCGHAFIIKNGTFTFSVDSLRSLRDKEEMPMVFDWAIGNEDIENKSSYICGGNSTHIDSDNGPGYRCKCNDGYHGNPYLPHGCQDIDECINSDNCKGRGKKCLNILGNFTCSCIEGYHWDRSAGVDLCVINQPSLQVKLFVGVGISFIVVLVCSSWLYLIVKQRKLIKLKQRFFEQNGGLILQQKLSKQENSTAIAKIFTEEELQKATNNYDETLIIGRGGFGTVYKGILPDNRIVAIKKSKTVDENQVEQFINEVLVLSQINHRNVVKLLGCCLETQVPLLVYEFIPNGTLFEYIHHESQASTISWETLLRIAAETAEALSYLHFAASPPIIHRDVKSSNILLDSTHTAKVSDFGASRLVPLDQTQLATMVQGTLGYLDPEYMQTSQLTEKSDVYSFGVVLVELLTGKKALSFDRPEEERSLAIYFISFLKDNKLFEILEKHIAKEGKAEHLREVANLAKRCLSLKGEDRPTMKEVATELEGLRKVEMHSWVNVDSNSEETQFLLGETSDSYKYSASSKSTNVYDSVRDHVIFDLDDGR</sequence>
<dbReference type="PROSITE" id="PS00108">
    <property type="entry name" value="PROTEIN_KINASE_ST"/>
    <property type="match status" value="1"/>
</dbReference>
<keyword evidence="12 19" id="KW-0472">Membrane</keyword>
<comment type="catalytic activity">
    <reaction evidence="15">
        <text>L-seryl-[protein] + ATP = O-phospho-L-seryl-[protein] + ADP + H(+)</text>
        <dbReference type="Rhea" id="RHEA:17989"/>
        <dbReference type="Rhea" id="RHEA-COMP:9863"/>
        <dbReference type="Rhea" id="RHEA-COMP:11604"/>
        <dbReference type="ChEBI" id="CHEBI:15378"/>
        <dbReference type="ChEBI" id="CHEBI:29999"/>
        <dbReference type="ChEBI" id="CHEBI:30616"/>
        <dbReference type="ChEBI" id="CHEBI:83421"/>
        <dbReference type="ChEBI" id="CHEBI:456216"/>
    </reaction>
</comment>
<feature type="domain" description="Protein kinase" evidence="21">
    <location>
        <begin position="417"/>
        <end position="699"/>
    </location>
</feature>
<dbReference type="InterPro" id="IPR009030">
    <property type="entry name" value="Growth_fac_rcpt_cys_sf"/>
</dbReference>
<evidence type="ECO:0000256" key="16">
    <source>
        <dbReference type="ARBA" id="ARBA00047951"/>
    </source>
</evidence>
<evidence type="ECO:0000256" key="1">
    <source>
        <dbReference type="ARBA" id="ARBA00004479"/>
    </source>
</evidence>
<evidence type="ECO:0000256" key="9">
    <source>
        <dbReference type="ARBA" id="ARBA00022777"/>
    </source>
</evidence>
<dbReference type="InterPro" id="IPR008271">
    <property type="entry name" value="Ser/Thr_kinase_AS"/>
</dbReference>
<evidence type="ECO:0000256" key="4">
    <source>
        <dbReference type="ARBA" id="ARBA00022679"/>
    </source>
</evidence>
<evidence type="ECO:0000313" key="23">
    <source>
        <dbReference type="EMBL" id="KAK4594715.1"/>
    </source>
</evidence>
<dbReference type="InterPro" id="IPR018097">
    <property type="entry name" value="EGF_Ca-bd_CS"/>
</dbReference>
<evidence type="ECO:0000256" key="12">
    <source>
        <dbReference type="ARBA" id="ARBA00023136"/>
    </source>
</evidence>
<keyword evidence="4" id="KW-0808">Transferase</keyword>
<comment type="caution">
    <text evidence="23">The sequence shown here is derived from an EMBL/GenBank/DDBJ whole genome shotgun (WGS) entry which is preliminary data.</text>
</comment>
<accession>A0AAN7J1V5</accession>
<dbReference type="InterPro" id="IPR049883">
    <property type="entry name" value="NOTCH1_EGF-like"/>
</dbReference>
<gene>
    <name evidence="23" type="ORF">RGQ29_018425</name>
</gene>
<dbReference type="SMART" id="SM00179">
    <property type="entry name" value="EGF_CA"/>
    <property type="match status" value="1"/>
</dbReference>
<dbReference type="InterPro" id="IPR025287">
    <property type="entry name" value="WAK_GUB"/>
</dbReference>